<evidence type="ECO:0000313" key="3">
    <source>
        <dbReference type="EMBL" id="MFI1965184.1"/>
    </source>
</evidence>
<feature type="domain" description="DUF6777" evidence="2">
    <location>
        <begin position="78"/>
        <end position="240"/>
    </location>
</feature>
<feature type="compositionally biased region" description="Pro residues" evidence="1">
    <location>
        <begin position="250"/>
        <end position="262"/>
    </location>
</feature>
<name>A0ABW7URD8_9ACTN</name>
<gene>
    <name evidence="3" type="ORF">ACH429_13895</name>
</gene>
<dbReference type="Proteomes" id="UP001611548">
    <property type="component" value="Unassembled WGS sequence"/>
</dbReference>
<dbReference type="InterPro" id="IPR046704">
    <property type="entry name" value="DUF6777"/>
</dbReference>
<organism evidence="3 4">
    <name type="scientific">Streptomyces pathocidini</name>
    <dbReference type="NCBI Taxonomy" id="1650571"/>
    <lineage>
        <taxon>Bacteria</taxon>
        <taxon>Bacillati</taxon>
        <taxon>Actinomycetota</taxon>
        <taxon>Actinomycetes</taxon>
        <taxon>Kitasatosporales</taxon>
        <taxon>Streptomycetaceae</taxon>
        <taxon>Streptomyces</taxon>
    </lineage>
</organism>
<sequence length="322" mass="32690">MIAALALVLILTRPSGESGTGRESGKGGELFLQGASSKGPDPFTNSTAKDSSLPSATPTASPSPGPSDGQTGGPNTVRSVRGSAPGLYGGRRDEASCDVEKQIDYLTSDRAKARAFAGVAGINEGRIPAYLRGLTPVQLRADTRVTNHGYQNGRATAFQAVLQAGTAVLVDDRGMPRVRCACGNPLTPPVAIKGTVHERGEAWPGYKASNLVVVVPAPRAMESFVLFDPDTGGWFARPAGDTGSADRPAPRPTDGPYAPPPGEGGTPTGPGPDASPEPPGQETPTAPGPDESPPGGGTEQPGPTEPPPDESPAPEPPVPSGS</sequence>
<feature type="compositionally biased region" description="Low complexity" evidence="1">
    <location>
        <begin position="50"/>
        <end position="69"/>
    </location>
</feature>
<feature type="region of interest" description="Disordered" evidence="1">
    <location>
        <begin position="15"/>
        <end position="93"/>
    </location>
</feature>
<proteinExistence type="predicted"/>
<keyword evidence="4" id="KW-1185">Reference proteome</keyword>
<evidence type="ECO:0000256" key="1">
    <source>
        <dbReference type="SAM" id="MobiDB-lite"/>
    </source>
</evidence>
<feature type="region of interest" description="Disordered" evidence="1">
    <location>
        <begin position="228"/>
        <end position="322"/>
    </location>
</feature>
<evidence type="ECO:0000259" key="2">
    <source>
        <dbReference type="Pfam" id="PF20568"/>
    </source>
</evidence>
<protein>
    <submittedName>
        <fullName evidence="3">DUF6777 domain-containing protein</fullName>
    </submittedName>
</protein>
<feature type="compositionally biased region" description="Pro residues" evidence="1">
    <location>
        <begin position="303"/>
        <end position="322"/>
    </location>
</feature>
<comment type="caution">
    <text evidence="3">The sequence shown here is derived from an EMBL/GenBank/DDBJ whole genome shotgun (WGS) entry which is preliminary data.</text>
</comment>
<evidence type="ECO:0000313" key="4">
    <source>
        <dbReference type="Proteomes" id="UP001611548"/>
    </source>
</evidence>
<dbReference type="EMBL" id="JBIRWE010000005">
    <property type="protein sequence ID" value="MFI1965184.1"/>
    <property type="molecule type" value="Genomic_DNA"/>
</dbReference>
<accession>A0ABW7URD8</accession>
<dbReference type="RefSeq" id="WP_157859264.1">
    <property type="nucleotide sequence ID" value="NZ_JBIRWE010000005.1"/>
</dbReference>
<dbReference type="Pfam" id="PF20568">
    <property type="entry name" value="DUF6777"/>
    <property type="match status" value="1"/>
</dbReference>
<feature type="compositionally biased region" description="Pro residues" evidence="1">
    <location>
        <begin position="269"/>
        <end position="292"/>
    </location>
</feature>
<reference evidence="3 4" key="1">
    <citation type="submission" date="2024-10" db="EMBL/GenBank/DDBJ databases">
        <title>The Natural Products Discovery Center: Release of the First 8490 Sequenced Strains for Exploring Actinobacteria Biosynthetic Diversity.</title>
        <authorList>
            <person name="Kalkreuter E."/>
            <person name="Kautsar S.A."/>
            <person name="Yang D."/>
            <person name="Bader C.D."/>
            <person name="Teijaro C.N."/>
            <person name="Fluegel L."/>
            <person name="Davis C.M."/>
            <person name="Simpson J.R."/>
            <person name="Lauterbach L."/>
            <person name="Steele A.D."/>
            <person name="Gui C."/>
            <person name="Meng S."/>
            <person name="Li G."/>
            <person name="Viehrig K."/>
            <person name="Ye F."/>
            <person name="Su P."/>
            <person name="Kiefer A.F."/>
            <person name="Nichols A."/>
            <person name="Cepeda A.J."/>
            <person name="Yan W."/>
            <person name="Fan B."/>
            <person name="Jiang Y."/>
            <person name="Adhikari A."/>
            <person name="Zheng C.-J."/>
            <person name="Schuster L."/>
            <person name="Cowan T.M."/>
            <person name="Smanski M.J."/>
            <person name="Chevrette M.G."/>
            <person name="De Carvalho L.P.S."/>
            <person name="Shen B."/>
        </authorList>
    </citation>
    <scope>NUCLEOTIDE SEQUENCE [LARGE SCALE GENOMIC DNA]</scope>
    <source>
        <strain evidence="3 4">NPDC020327</strain>
    </source>
</reference>